<dbReference type="Pfam" id="PF14303">
    <property type="entry name" value="NAM-associated"/>
    <property type="match status" value="1"/>
</dbReference>
<sequence length="347" mass="40102">MDQRSNELFWTNMVQGDDPVPSLDDLDFSLTNETHQTDETATQGQGIDVEGRAVGTPPRSSRPNSKRSKIFDSKEDLVVVSAWLNISKDPVHGANQSKGTLWSRIHTYFEENKTTPFFRTESFIMHRWMTILNQVNKFCACYEAIERRNQSGATIQDKISNAAEMYKELDQENKAFTLIHCWNKLKDEDKWKTKRREMADQDKRPKNKKQKVHIQSTTMQQTEAQQNGNTPVQAQAEGGPIQQEGEKRPPGQKKAKEALKRRGGEACMEALDKMWAKKEAFDREKEKKKEERFMAALELEKKKVEVDLMEKEDKIMSMDMTSSSLTPTQLQYYQIMQAKIVARRLSN</sequence>
<feature type="compositionally biased region" description="Polar residues" evidence="1">
    <location>
        <begin position="34"/>
        <end position="45"/>
    </location>
</feature>
<dbReference type="Proteomes" id="UP000823388">
    <property type="component" value="Chromosome 2N"/>
</dbReference>
<feature type="domain" description="No apical meristem-associated C-terminal" evidence="2">
    <location>
        <begin position="174"/>
        <end position="340"/>
    </location>
</feature>
<dbReference type="InterPro" id="IPR029466">
    <property type="entry name" value="NAM-associated_C"/>
</dbReference>
<feature type="compositionally biased region" description="Basic and acidic residues" evidence="1">
    <location>
        <begin position="244"/>
        <end position="262"/>
    </location>
</feature>
<protein>
    <recommendedName>
        <fullName evidence="2">No apical meristem-associated C-terminal domain-containing protein</fullName>
    </recommendedName>
</protein>
<dbReference type="EMBL" id="CM029040">
    <property type="protein sequence ID" value="KAG2634070.1"/>
    <property type="molecule type" value="Genomic_DNA"/>
</dbReference>
<keyword evidence="4" id="KW-1185">Reference proteome</keyword>
<feature type="region of interest" description="Disordered" evidence="1">
    <location>
        <begin position="34"/>
        <end position="68"/>
    </location>
</feature>
<feature type="region of interest" description="Disordered" evidence="1">
    <location>
        <begin position="194"/>
        <end position="262"/>
    </location>
</feature>
<feature type="compositionally biased region" description="Basic and acidic residues" evidence="1">
    <location>
        <begin position="194"/>
        <end position="204"/>
    </location>
</feature>
<gene>
    <name evidence="3" type="ORF">PVAP13_2NG231300</name>
</gene>
<name>A0A8T0VFT3_PANVG</name>
<organism evidence="3 4">
    <name type="scientific">Panicum virgatum</name>
    <name type="common">Blackwell switchgrass</name>
    <dbReference type="NCBI Taxonomy" id="38727"/>
    <lineage>
        <taxon>Eukaryota</taxon>
        <taxon>Viridiplantae</taxon>
        <taxon>Streptophyta</taxon>
        <taxon>Embryophyta</taxon>
        <taxon>Tracheophyta</taxon>
        <taxon>Spermatophyta</taxon>
        <taxon>Magnoliopsida</taxon>
        <taxon>Liliopsida</taxon>
        <taxon>Poales</taxon>
        <taxon>Poaceae</taxon>
        <taxon>PACMAD clade</taxon>
        <taxon>Panicoideae</taxon>
        <taxon>Panicodae</taxon>
        <taxon>Paniceae</taxon>
        <taxon>Panicinae</taxon>
        <taxon>Panicum</taxon>
        <taxon>Panicum sect. Hiantes</taxon>
    </lineage>
</organism>
<evidence type="ECO:0000256" key="1">
    <source>
        <dbReference type="SAM" id="MobiDB-lite"/>
    </source>
</evidence>
<comment type="caution">
    <text evidence="3">The sequence shown here is derived from an EMBL/GenBank/DDBJ whole genome shotgun (WGS) entry which is preliminary data.</text>
</comment>
<proteinExistence type="predicted"/>
<evidence type="ECO:0000259" key="2">
    <source>
        <dbReference type="Pfam" id="PF14303"/>
    </source>
</evidence>
<dbReference type="PANTHER" id="PTHR45125">
    <property type="entry name" value="F21J9.4-RELATED"/>
    <property type="match status" value="1"/>
</dbReference>
<dbReference type="PANTHER" id="PTHR45125:SF51">
    <property type="entry name" value="F21J9.4-RELATED"/>
    <property type="match status" value="1"/>
</dbReference>
<feature type="compositionally biased region" description="Polar residues" evidence="1">
    <location>
        <begin position="213"/>
        <end position="233"/>
    </location>
</feature>
<dbReference type="OrthoDB" id="2507178at2759"/>
<accession>A0A8T0VFT3</accession>
<dbReference type="AlphaFoldDB" id="A0A8T0VFT3"/>
<evidence type="ECO:0000313" key="4">
    <source>
        <dbReference type="Proteomes" id="UP000823388"/>
    </source>
</evidence>
<reference evidence="3" key="1">
    <citation type="submission" date="2020-05" db="EMBL/GenBank/DDBJ databases">
        <title>WGS assembly of Panicum virgatum.</title>
        <authorList>
            <person name="Lovell J.T."/>
            <person name="Jenkins J."/>
            <person name="Shu S."/>
            <person name="Juenger T.E."/>
            <person name="Schmutz J."/>
        </authorList>
    </citation>
    <scope>NUCLEOTIDE SEQUENCE</scope>
    <source>
        <strain evidence="3">AP13</strain>
    </source>
</reference>
<evidence type="ECO:0000313" key="3">
    <source>
        <dbReference type="EMBL" id="KAG2634070.1"/>
    </source>
</evidence>